<dbReference type="SUPFAM" id="SSF52540">
    <property type="entry name" value="P-loop containing nucleoside triphosphate hydrolases"/>
    <property type="match status" value="1"/>
</dbReference>
<proteinExistence type="predicted"/>
<dbReference type="InterPro" id="IPR041682">
    <property type="entry name" value="AAA_14"/>
</dbReference>
<reference evidence="3 4" key="1">
    <citation type="journal article" date="2016" name="Nat. Commun.">
        <title>Thousands of microbial genomes shed light on interconnected biogeochemical processes in an aquifer system.</title>
        <authorList>
            <person name="Anantharaman K."/>
            <person name="Brown C.T."/>
            <person name="Hug L.A."/>
            <person name="Sharon I."/>
            <person name="Castelle C.J."/>
            <person name="Probst A.J."/>
            <person name="Thomas B.C."/>
            <person name="Singh A."/>
            <person name="Wilkins M.J."/>
            <person name="Karaoz U."/>
            <person name="Brodie E.L."/>
            <person name="Williams K.H."/>
            <person name="Hubbard S.S."/>
            <person name="Banfield J.F."/>
        </authorList>
    </citation>
    <scope>NUCLEOTIDE SEQUENCE [LARGE SCALE GENOMIC DNA]</scope>
</reference>
<dbReference type="InterPro" id="IPR025420">
    <property type="entry name" value="DUF4143"/>
</dbReference>
<evidence type="ECO:0000259" key="2">
    <source>
        <dbReference type="Pfam" id="PF13635"/>
    </source>
</evidence>
<dbReference type="Proteomes" id="UP000178724">
    <property type="component" value="Unassembled WGS sequence"/>
</dbReference>
<dbReference type="PANTHER" id="PTHR43566:SF2">
    <property type="entry name" value="DUF4143 DOMAIN-CONTAINING PROTEIN"/>
    <property type="match status" value="1"/>
</dbReference>
<organism evidence="3 4">
    <name type="scientific">candidate division WOR-1 bacterium RIFCSPHIGHO2_01_FULL_53_15</name>
    <dbReference type="NCBI Taxonomy" id="1802564"/>
    <lineage>
        <taxon>Bacteria</taxon>
        <taxon>Bacillati</taxon>
        <taxon>Saganbacteria</taxon>
    </lineage>
</organism>
<dbReference type="PANTHER" id="PTHR43566">
    <property type="entry name" value="CONSERVED PROTEIN"/>
    <property type="match status" value="1"/>
</dbReference>
<dbReference type="Pfam" id="PF13635">
    <property type="entry name" value="DUF4143"/>
    <property type="match status" value="1"/>
</dbReference>
<dbReference type="Pfam" id="PF13173">
    <property type="entry name" value="AAA_14"/>
    <property type="match status" value="1"/>
</dbReference>
<dbReference type="AlphaFoldDB" id="A0A1F4Q4U1"/>
<gene>
    <name evidence="3" type="ORF">A2625_07510</name>
</gene>
<name>A0A1F4Q4U1_UNCSA</name>
<evidence type="ECO:0000313" key="3">
    <source>
        <dbReference type="EMBL" id="OGB90869.1"/>
    </source>
</evidence>
<dbReference type="InterPro" id="IPR027417">
    <property type="entry name" value="P-loop_NTPase"/>
</dbReference>
<accession>A0A1F4Q4U1</accession>
<evidence type="ECO:0000259" key="1">
    <source>
        <dbReference type="Pfam" id="PF13173"/>
    </source>
</evidence>
<sequence>MELIKRELKKEEKQSFFLLGPRGTGKSTYIKSEYPDALLIDLLQPDDFRAYSSKPERFRELVHGNPDRKTFVIDEVQKVPDLLGVVHGLIEEKKGRQFILTGSSARKLKRTGVNLLAGRAVMKHLHPFIAGELGGKFILDEALQIGLVPLILGSAEPKEALSAYVDLYIKEEIKGEGLTRNIGNFTRFLETISFSHGSMINISNIARECQIERKTVEGYISILEDILLAFRLPVFQKKAKRSLVSHPKFYLFDAGIFSAIRPAGPADLTADIAGAALEGLVAQHLRAHIDYRQLDCQLYFWRTYSGNEVDFIVYGKDLFWAIEVKAGKDVKPEDLRGLRSFAADFPQAKSYLLYRGKNRLEIDGIKVFPCADFLMSLA</sequence>
<comment type="caution">
    <text evidence="3">The sequence shown here is derived from an EMBL/GenBank/DDBJ whole genome shotgun (WGS) entry which is preliminary data.</text>
</comment>
<evidence type="ECO:0000313" key="4">
    <source>
        <dbReference type="Proteomes" id="UP000178724"/>
    </source>
</evidence>
<dbReference type="EMBL" id="METM01000003">
    <property type="protein sequence ID" value="OGB90869.1"/>
    <property type="molecule type" value="Genomic_DNA"/>
</dbReference>
<feature type="domain" description="DUF4143" evidence="2">
    <location>
        <begin position="176"/>
        <end position="327"/>
    </location>
</feature>
<feature type="domain" description="AAA" evidence="1">
    <location>
        <begin position="14"/>
        <end position="133"/>
    </location>
</feature>
<protein>
    <submittedName>
        <fullName evidence="3">ATPase</fullName>
    </submittedName>
</protein>